<evidence type="ECO:0000256" key="5">
    <source>
        <dbReference type="ARBA" id="ARBA00022679"/>
    </source>
</evidence>
<dbReference type="STRING" id="1121869.SAMN03084138_03144"/>
<evidence type="ECO:0000256" key="8">
    <source>
        <dbReference type="SAM" id="Phobius"/>
    </source>
</evidence>
<evidence type="ECO:0000256" key="2">
    <source>
        <dbReference type="ARBA" id="ARBA00004370"/>
    </source>
</evidence>
<dbReference type="EMBL" id="FOWR01000024">
    <property type="protein sequence ID" value="SFP79379.1"/>
    <property type="molecule type" value="Genomic_DNA"/>
</dbReference>
<dbReference type="SUPFAM" id="SSF55874">
    <property type="entry name" value="ATPase domain of HSP90 chaperone/DNA topoisomerase II/histidine kinase"/>
    <property type="match status" value="1"/>
</dbReference>
<evidence type="ECO:0000313" key="11">
    <source>
        <dbReference type="EMBL" id="SFP79379.1"/>
    </source>
</evidence>
<name>A0A1I5T8K8_9GAMM</name>
<dbReference type="Gene3D" id="1.10.287.130">
    <property type="match status" value="1"/>
</dbReference>
<dbReference type="InterPro" id="IPR003660">
    <property type="entry name" value="HAMP_dom"/>
</dbReference>
<keyword evidence="8" id="KW-1133">Transmembrane helix</keyword>
<keyword evidence="6 11" id="KW-0418">Kinase</keyword>
<dbReference type="Gene3D" id="6.10.340.10">
    <property type="match status" value="1"/>
</dbReference>
<keyword evidence="5" id="KW-0808">Transferase</keyword>
<dbReference type="PANTHER" id="PTHR43065">
    <property type="entry name" value="SENSOR HISTIDINE KINASE"/>
    <property type="match status" value="1"/>
</dbReference>
<dbReference type="SMART" id="SM00387">
    <property type="entry name" value="HATPase_c"/>
    <property type="match status" value="1"/>
</dbReference>
<keyword evidence="8" id="KW-0472">Membrane</keyword>
<comment type="subcellular location">
    <subcellularLocation>
        <location evidence="2">Membrane</location>
    </subcellularLocation>
</comment>
<dbReference type="InterPro" id="IPR004358">
    <property type="entry name" value="Sig_transdc_His_kin-like_C"/>
</dbReference>
<evidence type="ECO:0000313" key="12">
    <source>
        <dbReference type="Proteomes" id="UP000182692"/>
    </source>
</evidence>
<dbReference type="PROSITE" id="PS50885">
    <property type="entry name" value="HAMP"/>
    <property type="match status" value="1"/>
</dbReference>
<dbReference type="GO" id="GO:0000155">
    <property type="term" value="F:phosphorelay sensor kinase activity"/>
    <property type="evidence" value="ECO:0007669"/>
    <property type="project" value="InterPro"/>
</dbReference>
<gene>
    <name evidence="11" type="ORF">SAMN03084138_03144</name>
</gene>
<proteinExistence type="predicted"/>
<feature type="transmembrane region" description="Helical" evidence="8">
    <location>
        <begin position="338"/>
        <end position="361"/>
    </location>
</feature>
<evidence type="ECO:0000256" key="1">
    <source>
        <dbReference type="ARBA" id="ARBA00000085"/>
    </source>
</evidence>
<feature type="domain" description="HAMP" evidence="10">
    <location>
        <begin position="363"/>
        <end position="415"/>
    </location>
</feature>
<sequence>MTLAAIEKHIYIESSISCYLLSYEILQKVRYKMNSIAQKMNFALLSLTVLMFTISSVTIWVAVQTRASTDDLLNKALPNAIATIHMVDELGEMMINLMEYTNGEIEERADFKQNYDAFSEYKSQVVATNNAAISEDIAKVDVLQKNLVLFANSRIFDAFDPLAEQQAKLRIQTISEPLQALLLTMLEDVLTEAKKHDAPGGNTYQVTIEYYAELLDEVTDVQADFKRFLSGDTDAKAQFFTDADEFNHYIHRLIPLEKNASRLAQLDSAKRQFNHFLTTATELFQVFDNGAQLSAFRAVDYYGHNEYPRMKAILNKMADHSDNLLLKESERLNHAATIAVYILSIVILISATVLATIILFFRRSLFTPLKKVDKAINSLRMGQRDIEFDAAEDNELGRITQSLKTFQYELSEIDSLREENAKQKNVLKQDKIDLTNALENLKSAQSKLIETEKMSSLGSLVAGVSHEINTPLGISVTMASTLEDEHRKFMLKLHSGEIERTHLDNFGDVSNESFHVLNRSLRQASDLINSFKQVANDQTSEQLRDFELGALMREVYSTLHHLIKNRPITYVADIDENIPMVSYPGPIGQVFTNLFNNSIIHGFEDQSSGEITLTVRRINDHVSIVYHDTGKGLDEKAQKRIFEPFYTTRLGKGGSGMGMHIVYNLIVNTLQGEISVSSDNGAVFEIRLPMVITQNEVTYECI</sequence>
<accession>A0A1I5T8K8</accession>
<evidence type="ECO:0000259" key="10">
    <source>
        <dbReference type="PROSITE" id="PS50885"/>
    </source>
</evidence>
<feature type="coiled-coil region" evidence="7">
    <location>
        <begin position="413"/>
        <end position="454"/>
    </location>
</feature>
<dbReference type="PROSITE" id="PS50109">
    <property type="entry name" value="HIS_KIN"/>
    <property type="match status" value="1"/>
</dbReference>
<dbReference type="AlphaFoldDB" id="A0A1I5T8K8"/>
<dbReference type="InterPro" id="IPR005467">
    <property type="entry name" value="His_kinase_dom"/>
</dbReference>
<feature type="domain" description="Histidine kinase" evidence="9">
    <location>
        <begin position="463"/>
        <end position="692"/>
    </location>
</feature>
<feature type="transmembrane region" description="Helical" evidence="8">
    <location>
        <begin position="42"/>
        <end position="63"/>
    </location>
</feature>
<dbReference type="Pfam" id="PF02518">
    <property type="entry name" value="HATPase_c"/>
    <property type="match status" value="1"/>
</dbReference>
<dbReference type="InterPro" id="IPR036890">
    <property type="entry name" value="HATPase_C_sf"/>
</dbReference>
<dbReference type="EC" id="2.7.13.3" evidence="3"/>
<dbReference type="PRINTS" id="PR00344">
    <property type="entry name" value="BCTRLSENSOR"/>
</dbReference>
<dbReference type="InterPro" id="IPR003594">
    <property type="entry name" value="HATPase_dom"/>
</dbReference>
<dbReference type="CDD" id="cd00075">
    <property type="entry name" value="HATPase"/>
    <property type="match status" value="1"/>
</dbReference>
<comment type="catalytic activity">
    <reaction evidence="1">
        <text>ATP + protein L-histidine = ADP + protein N-phospho-L-histidine.</text>
        <dbReference type="EC" id="2.7.13.3"/>
    </reaction>
</comment>
<dbReference type="InterPro" id="IPR003661">
    <property type="entry name" value="HisK_dim/P_dom"/>
</dbReference>
<evidence type="ECO:0000256" key="7">
    <source>
        <dbReference type="SAM" id="Coils"/>
    </source>
</evidence>
<protein>
    <recommendedName>
        <fullName evidence="3">histidine kinase</fullName>
        <ecNumber evidence="3">2.7.13.3</ecNumber>
    </recommendedName>
</protein>
<dbReference type="InterPro" id="IPR036097">
    <property type="entry name" value="HisK_dim/P_sf"/>
</dbReference>
<organism evidence="11 12">
    <name type="scientific">Enterovibrio norvegicus DSM 15893</name>
    <dbReference type="NCBI Taxonomy" id="1121869"/>
    <lineage>
        <taxon>Bacteria</taxon>
        <taxon>Pseudomonadati</taxon>
        <taxon>Pseudomonadota</taxon>
        <taxon>Gammaproteobacteria</taxon>
        <taxon>Vibrionales</taxon>
        <taxon>Vibrionaceae</taxon>
        <taxon>Enterovibrio</taxon>
    </lineage>
</organism>
<dbReference type="SUPFAM" id="SSF47384">
    <property type="entry name" value="Homodimeric domain of signal transducing histidine kinase"/>
    <property type="match status" value="1"/>
</dbReference>
<dbReference type="Gene3D" id="3.30.565.10">
    <property type="entry name" value="Histidine kinase-like ATPase, C-terminal domain"/>
    <property type="match status" value="1"/>
</dbReference>
<reference evidence="11 12" key="1">
    <citation type="submission" date="2016-10" db="EMBL/GenBank/DDBJ databases">
        <authorList>
            <person name="de Groot N.N."/>
        </authorList>
    </citation>
    <scope>NUCLEOTIDE SEQUENCE [LARGE SCALE GENOMIC DNA]</scope>
    <source>
        <strain evidence="11 12">DSM 15893</strain>
    </source>
</reference>
<dbReference type="Proteomes" id="UP000182692">
    <property type="component" value="Unassembled WGS sequence"/>
</dbReference>
<keyword evidence="8" id="KW-0812">Transmembrane</keyword>
<evidence type="ECO:0000256" key="6">
    <source>
        <dbReference type="ARBA" id="ARBA00022777"/>
    </source>
</evidence>
<dbReference type="GO" id="GO:0016020">
    <property type="term" value="C:membrane"/>
    <property type="evidence" value="ECO:0007669"/>
    <property type="project" value="UniProtKB-SubCell"/>
</dbReference>
<evidence type="ECO:0000259" key="9">
    <source>
        <dbReference type="PROSITE" id="PS50109"/>
    </source>
</evidence>
<keyword evidence="4" id="KW-0597">Phosphoprotein</keyword>
<keyword evidence="7" id="KW-0175">Coiled coil</keyword>
<dbReference type="CDD" id="cd00082">
    <property type="entry name" value="HisKA"/>
    <property type="match status" value="1"/>
</dbReference>
<dbReference type="SMART" id="SM00388">
    <property type="entry name" value="HisKA"/>
    <property type="match status" value="1"/>
</dbReference>
<evidence type="ECO:0000256" key="3">
    <source>
        <dbReference type="ARBA" id="ARBA00012438"/>
    </source>
</evidence>
<evidence type="ECO:0000256" key="4">
    <source>
        <dbReference type="ARBA" id="ARBA00022553"/>
    </source>
</evidence>
<dbReference type="PANTHER" id="PTHR43065:SF47">
    <property type="match status" value="1"/>
</dbReference>